<name>A0A8X6VTN9_TRICX</name>
<sequence>MGLIKANDRRTSCPCHDEFRGPRSDCVRQVALENNNYPSLACPFPRFVPNGVYLGSFGMARWASHKFERTRGKVTANMERNVLKTSYRPFMPQCPIVSHRAFVLEGVQQGIKSSVL</sequence>
<comment type="caution">
    <text evidence="1">The sequence shown here is derived from an EMBL/GenBank/DDBJ whole genome shotgun (WGS) entry which is preliminary data.</text>
</comment>
<gene>
    <name evidence="1" type="primary">NCL1_16734</name>
    <name evidence="1" type="ORF">TNCV_3298981</name>
</gene>
<evidence type="ECO:0000313" key="2">
    <source>
        <dbReference type="Proteomes" id="UP000887159"/>
    </source>
</evidence>
<protein>
    <submittedName>
        <fullName evidence="1">Uncharacterized protein</fullName>
    </submittedName>
</protein>
<keyword evidence="2" id="KW-1185">Reference proteome</keyword>
<proteinExistence type="predicted"/>
<dbReference type="Proteomes" id="UP000887159">
    <property type="component" value="Unassembled WGS sequence"/>
</dbReference>
<evidence type="ECO:0000313" key="1">
    <source>
        <dbReference type="EMBL" id="GFY22255.1"/>
    </source>
</evidence>
<reference evidence="1" key="1">
    <citation type="submission" date="2020-08" db="EMBL/GenBank/DDBJ databases">
        <title>Multicomponent nature underlies the extraordinary mechanical properties of spider dragline silk.</title>
        <authorList>
            <person name="Kono N."/>
            <person name="Nakamura H."/>
            <person name="Mori M."/>
            <person name="Yoshida Y."/>
            <person name="Ohtoshi R."/>
            <person name="Malay A.D."/>
            <person name="Moran D.A.P."/>
            <person name="Tomita M."/>
            <person name="Numata K."/>
            <person name="Arakawa K."/>
        </authorList>
    </citation>
    <scope>NUCLEOTIDE SEQUENCE</scope>
</reference>
<organism evidence="1 2">
    <name type="scientific">Trichonephila clavipes</name>
    <name type="common">Golden silk orbweaver</name>
    <name type="synonym">Nephila clavipes</name>
    <dbReference type="NCBI Taxonomy" id="2585209"/>
    <lineage>
        <taxon>Eukaryota</taxon>
        <taxon>Metazoa</taxon>
        <taxon>Ecdysozoa</taxon>
        <taxon>Arthropoda</taxon>
        <taxon>Chelicerata</taxon>
        <taxon>Arachnida</taxon>
        <taxon>Araneae</taxon>
        <taxon>Araneomorphae</taxon>
        <taxon>Entelegynae</taxon>
        <taxon>Araneoidea</taxon>
        <taxon>Nephilidae</taxon>
        <taxon>Trichonephila</taxon>
    </lineage>
</organism>
<accession>A0A8X6VTN9</accession>
<dbReference type="AlphaFoldDB" id="A0A8X6VTN9"/>
<dbReference type="EMBL" id="BMAU01021359">
    <property type="protein sequence ID" value="GFY22255.1"/>
    <property type="molecule type" value="Genomic_DNA"/>
</dbReference>